<feature type="chain" id="PRO_5009030000" description="Metalloendopeptidase" evidence="9">
    <location>
        <begin position="24"/>
        <end position="391"/>
    </location>
</feature>
<dbReference type="PANTHER" id="PTHR10127">
    <property type="entry name" value="DISCOIDIN, CUB, EGF, LAMININ , AND ZINC METALLOPROTEASE DOMAIN CONTAINING"/>
    <property type="match status" value="1"/>
</dbReference>
<dbReference type="PROSITE" id="PS01180">
    <property type="entry name" value="CUB"/>
    <property type="match status" value="1"/>
</dbReference>
<dbReference type="WBParaSite" id="L893_g27823.t1">
    <property type="protein sequence ID" value="L893_g27823.t1"/>
    <property type="gene ID" value="L893_g27823"/>
</dbReference>
<evidence type="ECO:0000259" key="11">
    <source>
        <dbReference type="PROSITE" id="PS51864"/>
    </source>
</evidence>
<keyword evidence="6 9" id="KW-0482">Metalloprotease</keyword>
<dbReference type="Gene3D" id="3.40.390.10">
    <property type="entry name" value="Collagenase (Catalytic Domain)"/>
    <property type="match status" value="1"/>
</dbReference>
<dbReference type="PRINTS" id="PR00480">
    <property type="entry name" value="ASTACIN"/>
</dbReference>
<keyword evidence="2 9" id="KW-0645">Protease</keyword>
<dbReference type="GO" id="GO:0004222">
    <property type="term" value="F:metalloendopeptidase activity"/>
    <property type="evidence" value="ECO:0007669"/>
    <property type="project" value="UniProtKB-UniRule"/>
</dbReference>
<keyword evidence="7" id="KW-1015">Disulfide bond</keyword>
<dbReference type="GO" id="GO:0006508">
    <property type="term" value="P:proteolysis"/>
    <property type="evidence" value="ECO:0007669"/>
    <property type="project" value="UniProtKB-KW"/>
</dbReference>
<dbReference type="AlphaFoldDB" id="A0A1I7ZMN3"/>
<dbReference type="InterPro" id="IPR001506">
    <property type="entry name" value="Peptidase_M12A"/>
</dbReference>
<evidence type="ECO:0000256" key="7">
    <source>
        <dbReference type="ARBA" id="ARBA00023157"/>
    </source>
</evidence>
<dbReference type="InterPro" id="IPR024079">
    <property type="entry name" value="MetalloPept_cat_dom_sf"/>
</dbReference>
<keyword evidence="12" id="KW-1185">Reference proteome</keyword>
<dbReference type="Gene3D" id="2.60.120.290">
    <property type="entry name" value="Spermadhesin, CUB domain"/>
    <property type="match status" value="1"/>
</dbReference>
<accession>A0A1I7ZMN3</accession>
<comment type="caution">
    <text evidence="8">Lacks conserved residue(s) required for the propagation of feature annotation.</text>
</comment>
<evidence type="ECO:0000256" key="1">
    <source>
        <dbReference type="ARBA" id="ARBA00022536"/>
    </source>
</evidence>
<dbReference type="PROSITE" id="PS51864">
    <property type="entry name" value="ASTACIN"/>
    <property type="match status" value="1"/>
</dbReference>
<dbReference type="SUPFAM" id="SSF55486">
    <property type="entry name" value="Metalloproteases ('zincins'), catalytic domain"/>
    <property type="match status" value="1"/>
</dbReference>
<evidence type="ECO:0000256" key="9">
    <source>
        <dbReference type="RuleBase" id="RU361183"/>
    </source>
</evidence>
<dbReference type="SMART" id="SM00235">
    <property type="entry name" value="ZnMc"/>
    <property type="match status" value="1"/>
</dbReference>
<evidence type="ECO:0000256" key="5">
    <source>
        <dbReference type="ARBA" id="ARBA00022833"/>
    </source>
</evidence>
<dbReference type="InterPro" id="IPR000859">
    <property type="entry name" value="CUB_dom"/>
</dbReference>
<protein>
    <recommendedName>
        <fullName evidence="9">Metalloendopeptidase</fullName>
        <ecNumber evidence="9">3.4.24.-</ecNumber>
    </recommendedName>
</protein>
<evidence type="ECO:0000256" key="8">
    <source>
        <dbReference type="PROSITE-ProRule" id="PRU00059"/>
    </source>
</evidence>
<evidence type="ECO:0000256" key="2">
    <source>
        <dbReference type="ARBA" id="ARBA00022670"/>
    </source>
</evidence>
<feature type="domain" description="CUB" evidence="10">
    <location>
        <begin position="274"/>
        <end position="387"/>
    </location>
</feature>
<evidence type="ECO:0000256" key="6">
    <source>
        <dbReference type="ARBA" id="ARBA00023049"/>
    </source>
</evidence>
<evidence type="ECO:0000256" key="4">
    <source>
        <dbReference type="ARBA" id="ARBA00022801"/>
    </source>
</evidence>
<keyword evidence="9" id="KW-0732">Signal</keyword>
<evidence type="ECO:0000313" key="13">
    <source>
        <dbReference type="WBParaSite" id="L893_g27823.t1"/>
    </source>
</evidence>
<dbReference type="Proteomes" id="UP000095287">
    <property type="component" value="Unplaced"/>
</dbReference>
<dbReference type="InterPro" id="IPR035914">
    <property type="entry name" value="Sperma_CUB_dom_sf"/>
</dbReference>
<name>A0A1I7ZMN3_9BILA</name>
<evidence type="ECO:0000256" key="3">
    <source>
        <dbReference type="ARBA" id="ARBA00022723"/>
    </source>
</evidence>
<keyword evidence="4 9" id="KW-0378">Hydrolase</keyword>
<dbReference type="InterPro" id="IPR006026">
    <property type="entry name" value="Peptidase_Metallo"/>
</dbReference>
<evidence type="ECO:0000313" key="12">
    <source>
        <dbReference type="Proteomes" id="UP000095287"/>
    </source>
</evidence>
<feature type="domain" description="Peptidase M12A" evidence="11">
    <location>
        <begin position="21"/>
        <end position="232"/>
    </location>
</feature>
<dbReference type="GO" id="GO:0008270">
    <property type="term" value="F:zinc ion binding"/>
    <property type="evidence" value="ECO:0007669"/>
    <property type="project" value="InterPro"/>
</dbReference>
<dbReference type="SUPFAM" id="SSF49854">
    <property type="entry name" value="Spermadhesin, CUB domain"/>
    <property type="match status" value="1"/>
</dbReference>
<dbReference type="Pfam" id="PF01400">
    <property type="entry name" value="Astacin"/>
    <property type="match status" value="1"/>
</dbReference>
<dbReference type="PANTHER" id="PTHR10127:SF780">
    <property type="entry name" value="METALLOENDOPEPTIDASE"/>
    <property type="match status" value="1"/>
</dbReference>
<feature type="signal peptide" evidence="9">
    <location>
        <begin position="1"/>
        <end position="23"/>
    </location>
</feature>
<comment type="cofactor">
    <cofactor evidence="9">
        <name>Zn(2+)</name>
        <dbReference type="ChEBI" id="CHEBI:29105"/>
    </cofactor>
    <text evidence="9">Binds 1 zinc ion per subunit.</text>
</comment>
<dbReference type="EC" id="3.4.24.-" evidence="9"/>
<evidence type="ECO:0000259" key="10">
    <source>
        <dbReference type="PROSITE" id="PS01180"/>
    </source>
</evidence>
<reference evidence="13" key="1">
    <citation type="submission" date="2016-11" db="UniProtKB">
        <authorList>
            <consortium name="WormBaseParasite"/>
        </authorList>
    </citation>
    <scope>IDENTIFICATION</scope>
</reference>
<keyword evidence="3 9" id="KW-0479">Metal-binding</keyword>
<organism evidence="12 13">
    <name type="scientific">Steinernema glaseri</name>
    <dbReference type="NCBI Taxonomy" id="37863"/>
    <lineage>
        <taxon>Eukaryota</taxon>
        <taxon>Metazoa</taxon>
        <taxon>Ecdysozoa</taxon>
        <taxon>Nematoda</taxon>
        <taxon>Chromadorea</taxon>
        <taxon>Rhabditida</taxon>
        <taxon>Tylenchina</taxon>
        <taxon>Panagrolaimomorpha</taxon>
        <taxon>Strongyloidoidea</taxon>
        <taxon>Steinernematidae</taxon>
        <taxon>Steinernema</taxon>
    </lineage>
</organism>
<proteinExistence type="predicted"/>
<keyword evidence="5 9" id="KW-0862">Zinc</keyword>
<keyword evidence="1" id="KW-0245">EGF-like domain</keyword>
<sequence>MRFLVPILVVVVVSATMTKRAATNRDNFPERLFPTDRPITYSFSPDFATDDRLVMDVVLRDIASMTCLSFEDLSFNISDGSFEKPLLMFENSTKCGFENVEKLSDSSPLRIYFAESTCRTLLAYYRAMLYALGMFETQLRPDRDEYISVHEEDIQTNKLNLFKKYSDFFATTYGVPYDFESILHAIPGTHQRTKGIPTLVAKDPLYQPGMGMNRITPSHSDFLLLNRLYRCLDKCATSEVKCQNGGFLNPNNCTKCICPRAFRGDSCNEMNYACGGYRQSTTKWRRLSVDWSSTIEPTVCHWFLTAPPGRKIEIELENIVPEDTLCPYRPYTWLEVKLGNFAVGGYKFFCNAHIPNHTLISEGNLTVLTLAKDFFEYIEFELLYRNVEANS</sequence>